<evidence type="ECO:0000256" key="1">
    <source>
        <dbReference type="SAM" id="SignalP"/>
    </source>
</evidence>
<dbReference type="KEGG" id="ddl:Desdi_0211"/>
<organism evidence="3 4">
    <name type="scientific">Desulfitobacterium dichloroeliminans (strain LMG P-21439 / DCA1)</name>
    <dbReference type="NCBI Taxonomy" id="871963"/>
    <lineage>
        <taxon>Bacteria</taxon>
        <taxon>Bacillati</taxon>
        <taxon>Bacillota</taxon>
        <taxon>Clostridia</taxon>
        <taxon>Eubacteriales</taxon>
        <taxon>Desulfitobacteriaceae</taxon>
        <taxon>Desulfitobacterium</taxon>
    </lineage>
</organism>
<dbReference type="STRING" id="871963.Desdi_0211"/>
<dbReference type="Proteomes" id="UP000010797">
    <property type="component" value="Chromosome"/>
</dbReference>
<keyword evidence="4" id="KW-1185">Reference proteome</keyword>
<dbReference type="eggNOG" id="ENOG502ZQC5">
    <property type="taxonomic scope" value="Bacteria"/>
</dbReference>
<evidence type="ECO:0000313" key="4">
    <source>
        <dbReference type="Proteomes" id="UP000010797"/>
    </source>
</evidence>
<dbReference type="AlphaFoldDB" id="L0F3X4"/>
<name>L0F3X4_DESDL</name>
<feature type="signal peptide" evidence="1">
    <location>
        <begin position="1"/>
        <end position="26"/>
    </location>
</feature>
<sequence length="163" mass="17712">MKKTLIFCFALFLVFTLTGCKSPSEAAAEKVSEKILEGATGGKVDLDGEKATIKTEDGSVVSFGGNEWPSDKLGEDIPKLNGKVTYVANSDAMCMIIIEGVKAGEFEKYVEKVKDAGFNQNEMNYSDNSTKTYMASNAKDIAFQLTYMVDTEEVSITAGKNEK</sequence>
<dbReference type="EMBL" id="CP003344">
    <property type="protein sequence ID" value="AGA67765.1"/>
    <property type="molecule type" value="Genomic_DNA"/>
</dbReference>
<dbReference type="HOGENOM" id="CLU_1624455_0_0_9"/>
<feature type="domain" description="DUF6591" evidence="2">
    <location>
        <begin position="67"/>
        <end position="155"/>
    </location>
</feature>
<dbReference type="Pfam" id="PF20234">
    <property type="entry name" value="DUF6591"/>
    <property type="match status" value="1"/>
</dbReference>
<dbReference type="PROSITE" id="PS51257">
    <property type="entry name" value="PROKAR_LIPOPROTEIN"/>
    <property type="match status" value="1"/>
</dbReference>
<accession>L0F3X4</accession>
<feature type="chain" id="PRO_5003941261" description="DUF6591 domain-containing protein" evidence="1">
    <location>
        <begin position="27"/>
        <end position="163"/>
    </location>
</feature>
<dbReference type="OrthoDB" id="1777375at2"/>
<evidence type="ECO:0000313" key="3">
    <source>
        <dbReference type="EMBL" id="AGA67765.1"/>
    </source>
</evidence>
<dbReference type="InterPro" id="IPR046526">
    <property type="entry name" value="DUF6591"/>
</dbReference>
<gene>
    <name evidence="3" type="ordered locus">Desdi_0211</name>
</gene>
<proteinExistence type="predicted"/>
<reference evidence="4" key="1">
    <citation type="submission" date="2012-02" db="EMBL/GenBank/DDBJ databases">
        <title>Complete sequence of Desulfitobacterium dichloroeliminans LMG P-21439.</title>
        <authorList>
            <person name="Lucas S."/>
            <person name="Han J."/>
            <person name="Lapidus A."/>
            <person name="Cheng J.-F."/>
            <person name="Goodwin L."/>
            <person name="Pitluck S."/>
            <person name="Peters L."/>
            <person name="Ovchinnikova G."/>
            <person name="Teshima H."/>
            <person name="Detter J.C."/>
            <person name="Han C."/>
            <person name="Tapia R."/>
            <person name="Land M."/>
            <person name="Hauser L."/>
            <person name="Kyrpides N."/>
            <person name="Ivanova N."/>
            <person name="Pagani I."/>
            <person name="Kruse T."/>
            <person name="de Vos W.M."/>
            <person name="Boon N."/>
            <person name="Smidt H."/>
            <person name="Woyke T."/>
        </authorList>
    </citation>
    <scope>NUCLEOTIDE SEQUENCE [LARGE SCALE GENOMIC DNA]</scope>
    <source>
        <strain evidence="4">LMG P-21439 / DCA1</strain>
    </source>
</reference>
<evidence type="ECO:0000259" key="2">
    <source>
        <dbReference type="Pfam" id="PF20234"/>
    </source>
</evidence>
<protein>
    <recommendedName>
        <fullName evidence="2">DUF6591 domain-containing protein</fullName>
    </recommendedName>
</protein>
<keyword evidence="1" id="KW-0732">Signal</keyword>
<dbReference type="RefSeq" id="WP_015260772.1">
    <property type="nucleotide sequence ID" value="NC_019903.1"/>
</dbReference>